<evidence type="ECO:0008006" key="7">
    <source>
        <dbReference type="Google" id="ProtNLM"/>
    </source>
</evidence>
<dbReference type="EMBL" id="BAABGU010000010">
    <property type="protein sequence ID" value="GAA4568166.1"/>
    <property type="molecule type" value="Genomic_DNA"/>
</dbReference>
<dbReference type="InterPro" id="IPR027417">
    <property type="entry name" value="P-loop_NTPase"/>
</dbReference>
<protein>
    <recommendedName>
        <fullName evidence="7">Adenylate kinase</fullName>
    </recommendedName>
</protein>
<keyword evidence="1" id="KW-0808">Transferase</keyword>
<gene>
    <name evidence="5" type="ORF">GCM10023176_22030</name>
</gene>
<keyword evidence="3" id="KW-0547">Nucleotide-binding</keyword>
<proteinExistence type="predicted"/>
<evidence type="ECO:0000313" key="6">
    <source>
        <dbReference type="Proteomes" id="UP001500307"/>
    </source>
</evidence>
<keyword evidence="6" id="KW-1185">Reference proteome</keyword>
<dbReference type="Proteomes" id="UP001500307">
    <property type="component" value="Unassembled WGS sequence"/>
</dbReference>
<evidence type="ECO:0000256" key="2">
    <source>
        <dbReference type="ARBA" id="ARBA00022727"/>
    </source>
</evidence>
<sequence>MPNVALIGGPVVDLSSPASALADATGLKVISPGNVWREHVQLRTPLGEQMARHMQAGELVPDELTTKAIADALANVDGGWLLCNYPRRIGQAELLAQSGHVPDTVIELDSRPGRGLTLPG</sequence>
<keyword evidence="2" id="KW-0545">Nucleotide biosynthesis</keyword>
<accession>A0ABP8SIL1</accession>
<reference evidence="6" key="1">
    <citation type="journal article" date="2019" name="Int. J. Syst. Evol. Microbiol.">
        <title>The Global Catalogue of Microorganisms (GCM) 10K type strain sequencing project: providing services to taxonomists for standard genome sequencing and annotation.</title>
        <authorList>
            <consortium name="The Broad Institute Genomics Platform"/>
            <consortium name="The Broad Institute Genome Sequencing Center for Infectious Disease"/>
            <person name="Wu L."/>
            <person name="Ma J."/>
        </authorList>
    </citation>
    <scope>NUCLEOTIDE SEQUENCE [LARGE SCALE GENOMIC DNA]</scope>
    <source>
        <strain evidence="6">JCM 3175</strain>
    </source>
</reference>
<dbReference type="Gene3D" id="3.40.50.300">
    <property type="entry name" value="P-loop containing nucleotide triphosphate hydrolases"/>
    <property type="match status" value="1"/>
</dbReference>
<evidence type="ECO:0000256" key="3">
    <source>
        <dbReference type="ARBA" id="ARBA00022741"/>
    </source>
</evidence>
<dbReference type="InterPro" id="IPR000850">
    <property type="entry name" value="Adenylat/UMP-CMP_kin"/>
</dbReference>
<dbReference type="RefSeq" id="WP_346118663.1">
    <property type="nucleotide sequence ID" value="NZ_BAABGU010000010.1"/>
</dbReference>
<name>A0ABP8SIL1_9ACTN</name>
<evidence type="ECO:0000313" key="5">
    <source>
        <dbReference type="EMBL" id="GAA4568166.1"/>
    </source>
</evidence>
<organism evidence="5 6">
    <name type="scientific">Micromonospora coerulea</name>
    <dbReference type="NCBI Taxonomy" id="47856"/>
    <lineage>
        <taxon>Bacteria</taxon>
        <taxon>Bacillati</taxon>
        <taxon>Actinomycetota</taxon>
        <taxon>Actinomycetes</taxon>
        <taxon>Micromonosporales</taxon>
        <taxon>Micromonosporaceae</taxon>
        <taxon>Micromonospora</taxon>
    </lineage>
</organism>
<evidence type="ECO:0000256" key="1">
    <source>
        <dbReference type="ARBA" id="ARBA00022679"/>
    </source>
</evidence>
<comment type="caution">
    <text evidence="5">The sequence shown here is derived from an EMBL/GenBank/DDBJ whole genome shotgun (WGS) entry which is preliminary data.</text>
</comment>
<evidence type="ECO:0000256" key="4">
    <source>
        <dbReference type="ARBA" id="ARBA00022777"/>
    </source>
</evidence>
<dbReference type="SUPFAM" id="SSF52540">
    <property type="entry name" value="P-loop containing nucleoside triphosphate hydrolases"/>
    <property type="match status" value="1"/>
</dbReference>
<dbReference type="Pfam" id="PF00406">
    <property type="entry name" value="ADK"/>
    <property type="match status" value="1"/>
</dbReference>
<keyword evidence="4" id="KW-0418">Kinase</keyword>
<dbReference type="PANTHER" id="PTHR23359">
    <property type="entry name" value="NUCLEOTIDE KINASE"/>
    <property type="match status" value="1"/>
</dbReference>